<keyword evidence="2" id="KW-1185">Reference proteome</keyword>
<reference evidence="1" key="1">
    <citation type="submission" date="2021-01" db="EMBL/GenBank/DDBJ databases">
        <title>Whole genome shotgun sequence of Sphaerimonospora thailandensis NBRC 107569.</title>
        <authorList>
            <person name="Komaki H."/>
            <person name="Tamura T."/>
        </authorList>
    </citation>
    <scope>NUCLEOTIDE SEQUENCE</scope>
    <source>
        <strain evidence="1">NBRC 107569</strain>
    </source>
</reference>
<sequence length="146" mass="15803">MNDSMSTRDSLALAELVELQDVSAVAFSGQRLKPGRGSNLQLSVAAGFALTEQALSYKFDLDGSLVDVDENDPLVQLSLSLVVTYVPRNANAENWVGGDHERLKAFGDSFAWPAAYPFVREGVTAILSRLGADAYQLPMLRPSDLL</sequence>
<accession>A0A8J3W053</accession>
<comment type="caution">
    <text evidence="1">The sequence shown here is derived from an EMBL/GenBank/DDBJ whole genome shotgun (WGS) entry which is preliminary data.</text>
</comment>
<gene>
    <name evidence="1" type="ORF">Mth01_41370</name>
</gene>
<dbReference type="AlphaFoldDB" id="A0A8J3W053"/>
<evidence type="ECO:0000313" key="1">
    <source>
        <dbReference type="EMBL" id="GIH71884.1"/>
    </source>
</evidence>
<name>A0A8J3W053_9ACTN</name>
<proteinExistence type="predicted"/>
<evidence type="ECO:0000313" key="2">
    <source>
        <dbReference type="Proteomes" id="UP000610966"/>
    </source>
</evidence>
<organism evidence="1 2">
    <name type="scientific">Sphaerimonospora thailandensis</name>
    <dbReference type="NCBI Taxonomy" id="795644"/>
    <lineage>
        <taxon>Bacteria</taxon>
        <taxon>Bacillati</taxon>
        <taxon>Actinomycetota</taxon>
        <taxon>Actinomycetes</taxon>
        <taxon>Streptosporangiales</taxon>
        <taxon>Streptosporangiaceae</taxon>
        <taxon>Sphaerimonospora</taxon>
    </lineage>
</organism>
<dbReference type="Proteomes" id="UP000610966">
    <property type="component" value="Unassembled WGS sequence"/>
</dbReference>
<dbReference type="RefSeq" id="WP_204017562.1">
    <property type="nucleotide sequence ID" value="NZ_BOOG01000041.1"/>
</dbReference>
<protein>
    <submittedName>
        <fullName evidence="1">Uncharacterized protein</fullName>
    </submittedName>
</protein>
<dbReference type="EMBL" id="BOOG01000041">
    <property type="protein sequence ID" value="GIH71884.1"/>
    <property type="molecule type" value="Genomic_DNA"/>
</dbReference>